<dbReference type="Proteomes" id="UP000230605">
    <property type="component" value="Chromosome 7"/>
</dbReference>
<dbReference type="Proteomes" id="UP001302367">
    <property type="component" value="Chromosome 7"/>
</dbReference>
<gene>
    <name evidence="1" type="ORF">CB0940_09081</name>
    <name evidence="2" type="ORF">RHO25_011299</name>
</gene>
<protein>
    <submittedName>
        <fullName evidence="1">Uncharacterized protein</fullName>
    </submittedName>
</protein>
<reference evidence="2 4" key="2">
    <citation type="submission" date="2023-09" db="EMBL/GenBank/DDBJ databases">
        <title>Complete-Gapless Cercospora beticola genome.</title>
        <authorList>
            <person name="Wyatt N.A."/>
            <person name="Spanner R.E."/>
            <person name="Bolton M.D."/>
        </authorList>
    </citation>
    <scope>NUCLEOTIDE SEQUENCE [LARGE SCALE GENOMIC DNA]</scope>
    <source>
        <strain evidence="2">Cb09-40</strain>
    </source>
</reference>
<dbReference type="EMBL" id="CP134190">
    <property type="protein sequence ID" value="WPB06640.1"/>
    <property type="molecule type" value="Genomic_DNA"/>
</dbReference>
<accession>A0A2G5HHI1</accession>
<name>A0A2G5HHI1_CERBT</name>
<keyword evidence="4" id="KW-1185">Reference proteome</keyword>
<dbReference type="AlphaFoldDB" id="A0A2G5HHI1"/>
<evidence type="ECO:0000313" key="1">
    <source>
        <dbReference type="EMBL" id="PIA91955.1"/>
    </source>
</evidence>
<dbReference type="OrthoDB" id="432412at2759"/>
<evidence type="ECO:0000313" key="4">
    <source>
        <dbReference type="Proteomes" id="UP001302367"/>
    </source>
</evidence>
<evidence type="ECO:0000313" key="2">
    <source>
        <dbReference type="EMBL" id="WPB06640.1"/>
    </source>
</evidence>
<proteinExistence type="predicted"/>
<dbReference type="EMBL" id="LKMD01000106">
    <property type="protein sequence ID" value="PIA91955.1"/>
    <property type="molecule type" value="Genomic_DNA"/>
</dbReference>
<sequence length="132" mass="14724">MTGASGRAWNALIRTHHIRSQKKVAKLRQAASAEDVYALIRPGAPGIMYVEGHRAGVENWTSAVSRLRYKDFHYVAKPAEMRHENDAPGSISGSTGLHEAETVKEFAAEMQARGVLKWFRKGMGYDEDPDRL</sequence>
<reference evidence="1 3" key="1">
    <citation type="submission" date="2015-10" db="EMBL/GenBank/DDBJ databases">
        <title>The cercosporin biosynthetic gene cluster was horizontally transferred to several fungal lineages and shown to be expanded in Cercospora beticola based on microsynteny with recipient genomes.</title>
        <authorList>
            <person name="De Jonge R."/>
            <person name="Ebert M.K."/>
            <person name="Suttle J.C."/>
            <person name="Jurick Ii W.M."/>
            <person name="Secor G.A."/>
            <person name="Thomma B.P."/>
            <person name="Van De Peer Y."/>
            <person name="Bolton M.D."/>
        </authorList>
    </citation>
    <scope>NUCLEOTIDE SEQUENCE [LARGE SCALE GENOMIC DNA]</scope>
    <source>
        <strain evidence="1 3">09-40</strain>
    </source>
</reference>
<organism evidence="1 3">
    <name type="scientific">Cercospora beticola</name>
    <name type="common">Sugarbeet leaf spot fungus</name>
    <dbReference type="NCBI Taxonomy" id="122368"/>
    <lineage>
        <taxon>Eukaryota</taxon>
        <taxon>Fungi</taxon>
        <taxon>Dikarya</taxon>
        <taxon>Ascomycota</taxon>
        <taxon>Pezizomycotina</taxon>
        <taxon>Dothideomycetes</taxon>
        <taxon>Dothideomycetidae</taxon>
        <taxon>Mycosphaerellales</taxon>
        <taxon>Mycosphaerellaceae</taxon>
        <taxon>Cercospora</taxon>
    </lineage>
</organism>
<evidence type="ECO:0000313" key="3">
    <source>
        <dbReference type="Proteomes" id="UP000230605"/>
    </source>
</evidence>